<gene>
    <name evidence="1" type="ORF">HGA13_21875</name>
</gene>
<comment type="caution">
    <text evidence="1">The sequence shown here is derived from an EMBL/GenBank/DDBJ whole genome shotgun (WGS) entry which is preliminary data.</text>
</comment>
<dbReference type="PANTHER" id="PTHR35868:SF3">
    <property type="entry name" value="DUF2804 DOMAIN-CONTAINING PROTEIN"/>
    <property type="match status" value="1"/>
</dbReference>
<dbReference type="Proteomes" id="UP000565715">
    <property type="component" value="Unassembled WGS sequence"/>
</dbReference>
<dbReference type="Pfam" id="PF10974">
    <property type="entry name" value="DUF2804"/>
    <property type="match status" value="1"/>
</dbReference>
<dbReference type="InterPro" id="IPR021243">
    <property type="entry name" value="DUF2804"/>
</dbReference>
<evidence type="ECO:0000313" key="1">
    <source>
        <dbReference type="EMBL" id="NKY35700.1"/>
    </source>
</evidence>
<accession>A0A846XM74</accession>
<sequence length="324" mass="36338">MATEREITEPVDLCRPDGRLDPAAVGWTRRPLHRANLRGWGRRKRWEYWGIVTPEHIVGIVASTLDYAGVHGIYVLDRVTGEETTRDAVVPFGRGAVMGERSGEGVNSVRGGGVDIELADDASATVIEARANGVRLSARAELPPGHESLGVVVPWSSRRFQYTVKDVGRPASGSLTLGSREYIFDDAFAVLDHGRGKWPYAINWNWAAGYKPGLGVQFGGTWTEGTGSTENALMVDGRVHKISDELRWDYDRENWLRPWHITGKRVDAEFRPFHTRTAKTDLLVLANDVHQCFGHFHGRVRTDEDRWLDLDGAVGWAEETRNRW</sequence>
<protein>
    <submittedName>
        <fullName evidence="1">DUF2804 domain-containing protein</fullName>
    </submittedName>
</protein>
<name>A0A846XM74_9NOCA</name>
<evidence type="ECO:0000313" key="2">
    <source>
        <dbReference type="Proteomes" id="UP000565715"/>
    </source>
</evidence>
<dbReference type="AlphaFoldDB" id="A0A846XM74"/>
<dbReference type="RefSeq" id="WP_068048050.1">
    <property type="nucleotide sequence ID" value="NZ_JAAXOO010000005.1"/>
</dbReference>
<dbReference type="EMBL" id="JAAXOO010000005">
    <property type="protein sequence ID" value="NKY35700.1"/>
    <property type="molecule type" value="Genomic_DNA"/>
</dbReference>
<organism evidence="1 2">
    <name type="scientific">Nocardia speluncae</name>
    <dbReference type="NCBI Taxonomy" id="419477"/>
    <lineage>
        <taxon>Bacteria</taxon>
        <taxon>Bacillati</taxon>
        <taxon>Actinomycetota</taxon>
        <taxon>Actinomycetes</taxon>
        <taxon>Mycobacteriales</taxon>
        <taxon>Nocardiaceae</taxon>
        <taxon>Nocardia</taxon>
    </lineage>
</organism>
<proteinExistence type="predicted"/>
<reference evidence="1 2" key="1">
    <citation type="submission" date="2020-04" db="EMBL/GenBank/DDBJ databases">
        <title>MicrobeNet Type strains.</title>
        <authorList>
            <person name="Nicholson A.C."/>
        </authorList>
    </citation>
    <scope>NUCLEOTIDE SEQUENCE [LARGE SCALE GENOMIC DNA]</scope>
    <source>
        <strain evidence="1 2">DSM 45078</strain>
    </source>
</reference>
<dbReference type="PANTHER" id="PTHR35868">
    <property type="entry name" value="DUF2804 DOMAIN-CONTAINING PROTEIN-RELATED"/>
    <property type="match status" value="1"/>
</dbReference>
<keyword evidence="2" id="KW-1185">Reference proteome</keyword>